<name>A0A2U7UF76_9VIRU</name>
<feature type="region of interest" description="Disordered" evidence="2">
    <location>
        <begin position="104"/>
        <end position="139"/>
    </location>
</feature>
<dbReference type="KEGG" id="vg:36841470"/>
<accession>A0A2U7UF76</accession>
<dbReference type="EMBL" id="MG011691">
    <property type="protein sequence ID" value="AVK77015.1"/>
    <property type="molecule type" value="Genomic_DNA"/>
</dbReference>
<dbReference type="RefSeq" id="YP_009481011.1">
    <property type="nucleotide sequence ID" value="NC_037665.1"/>
</dbReference>
<evidence type="ECO:0000313" key="3">
    <source>
        <dbReference type="EMBL" id="AVK77015.1"/>
    </source>
</evidence>
<feature type="region of interest" description="Disordered" evidence="2">
    <location>
        <begin position="1"/>
        <end position="65"/>
    </location>
</feature>
<sequence>MNAQGTSQGEGEFRAPRPVEPGPRNITQQQQQQQQQQDTARRRNSVDNVGSATPDWRARSGAARQMTLHAVRRVSTPVAHVHPPRAPTAASVTAAAAIDAGRPYPASPRPHQVPSPAQRAAPPTPVMRTGPHRGQGTPVATMAPDAAATAAEDEGEQMCVRALEEAQARIVAEREEIGRIEALLHEINKTRASDGPDADAFEEEDVREVEAEIAARQDVLKAMEADLEARLVKYETEVSVVANAIRKRASVLKAAEQRTRVLSENPRLMTFFAHKQNDLIEIRKSLYTALAEGRTPPV</sequence>
<evidence type="ECO:0000256" key="2">
    <source>
        <dbReference type="SAM" id="MobiDB-lite"/>
    </source>
</evidence>
<feature type="coiled-coil region" evidence="1">
    <location>
        <begin position="163"/>
        <end position="226"/>
    </location>
</feature>
<evidence type="ECO:0000256" key="1">
    <source>
        <dbReference type="SAM" id="Coils"/>
    </source>
</evidence>
<reference evidence="3" key="1">
    <citation type="journal article" date="2018" name="Nat. Commun.">
        <title>Diversity and evolution of the emerging Pandoraviridae family.</title>
        <authorList>
            <person name="Legendre M."/>
            <person name="Fabre E."/>
            <person name="Poirot O."/>
            <person name="Jeudy S."/>
            <person name="Lartigue A."/>
            <person name="Alempic J.M."/>
            <person name="Beucher L."/>
            <person name="Philippe N."/>
            <person name="Bertaux L."/>
            <person name="Christo-Foroux E."/>
            <person name="Labadie K."/>
            <person name="Coute Y."/>
            <person name="Abergel C."/>
            <person name="Claverie J.M."/>
        </authorList>
    </citation>
    <scope>NUCLEOTIDE SEQUENCE [LARGE SCALE GENOMIC DNA]</scope>
    <source>
        <strain evidence="3">Macleodensis</strain>
    </source>
</reference>
<organism evidence="3">
    <name type="scientific">Pandoravirus macleodensis</name>
    <dbReference type="NCBI Taxonomy" id="2107707"/>
    <lineage>
        <taxon>Viruses</taxon>
        <taxon>Pandoravirus</taxon>
    </lineage>
</organism>
<gene>
    <name evidence="3" type="ORF">pmac_cds_327</name>
</gene>
<proteinExistence type="predicted"/>
<protein>
    <submittedName>
        <fullName evidence="3">SMC N incomplete domain containing protein</fullName>
    </submittedName>
</protein>
<dbReference type="GeneID" id="36841470"/>
<keyword evidence="1" id="KW-0175">Coiled coil</keyword>
<dbReference type="Proteomes" id="UP000249758">
    <property type="component" value="Segment"/>
</dbReference>
<feature type="compositionally biased region" description="Low complexity" evidence="2">
    <location>
        <begin position="28"/>
        <end position="37"/>
    </location>
</feature>